<organism evidence="2 3">
    <name type="scientific">Bacteroides cellulosilyticus</name>
    <dbReference type="NCBI Taxonomy" id="246787"/>
    <lineage>
        <taxon>Bacteria</taxon>
        <taxon>Pseudomonadati</taxon>
        <taxon>Bacteroidota</taxon>
        <taxon>Bacteroidia</taxon>
        <taxon>Bacteroidales</taxon>
        <taxon>Bacteroidaceae</taxon>
        <taxon>Bacteroides</taxon>
    </lineage>
</organism>
<dbReference type="KEGG" id="bcel:BcellWH2_00979"/>
<keyword evidence="1" id="KW-1133">Transmembrane helix</keyword>
<sequence length="386" mass="44753">MQKIKPSWLIAWVIFFFQFELFGIGPVTMIRVVILPLLLYYLLREKKMRVIKSSPFIFCLFFCLVEMIAGILNNNIAFLIAGIMNFLTIVVFVDYLVKSDGFSSADWFAFTTYDWACILYFIFTYEGLNLSNRFKGIYWDPNVMCVYIIIALTAKIILLNEGRLSARIKIMYQIFILMDVLLIFSSISRAGMLAFGTVVLIWTYVKSKKIFLLFVTSLCVLMGYMYNLSQKIVWSMDLSPIEVLSYRIFVSSELEMEDPVDGSRSDRMQRFWDVVEQGDLFIIGNGTNYLPDGGYVHNGVLEFFLTVGIPIGGIFILVFVYLIGKGFINSFCGNRRLLIYSFILSYFLVTVFYSYLSFKSFWVFIAYLIYLNYKNGDMKIRRALTA</sequence>
<keyword evidence="1" id="KW-0472">Membrane</keyword>
<feature type="transmembrane region" description="Helical" evidence="1">
    <location>
        <begin position="55"/>
        <end position="72"/>
    </location>
</feature>
<protein>
    <recommendedName>
        <fullName evidence="4">O-antigen ligase family protein</fullName>
    </recommendedName>
</protein>
<feature type="transmembrane region" description="Helical" evidence="1">
    <location>
        <begin position="343"/>
        <end position="371"/>
    </location>
</feature>
<dbReference type="RefSeq" id="WP_029428484.1">
    <property type="nucleotide sequence ID" value="NZ_CP012801.1"/>
</dbReference>
<evidence type="ECO:0008006" key="4">
    <source>
        <dbReference type="Google" id="ProtNLM"/>
    </source>
</evidence>
<feature type="transmembrane region" description="Helical" evidence="1">
    <location>
        <begin position="104"/>
        <end position="125"/>
    </location>
</feature>
<dbReference type="EMBL" id="CP012801">
    <property type="protein sequence ID" value="ALJ58241.1"/>
    <property type="molecule type" value="Genomic_DNA"/>
</dbReference>
<evidence type="ECO:0000313" key="3">
    <source>
        <dbReference type="Proteomes" id="UP000061809"/>
    </source>
</evidence>
<evidence type="ECO:0000313" key="2">
    <source>
        <dbReference type="EMBL" id="ALJ58241.1"/>
    </source>
</evidence>
<proteinExistence type="predicted"/>
<dbReference type="AlphaFoldDB" id="A0A0P0GJK0"/>
<feature type="transmembrane region" description="Helical" evidence="1">
    <location>
        <begin position="78"/>
        <end position="97"/>
    </location>
</feature>
<accession>A0A0P0GJK0</accession>
<gene>
    <name evidence="2" type="ORF">BcellWH2_00979</name>
</gene>
<feature type="transmembrane region" description="Helical" evidence="1">
    <location>
        <begin position="137"/>
        <end position="159"/>
    </location>
</feature>
<feature type="transmembrane region" description="Helical" evidence="1">
    <location>
        <begin position="180"/>
        <end position="204"/>
    </location>
</feature>
<feature type="transmembrane region" description="Helical" evidence="1">
    <location>
        <begin position="12"/>
        <end position="43"/>
    </location>
</feature>
<dbReference type="PATRIC" id="fig|246787.4.peg.1009"/>
<evidence type="ECO:0000256" key="1">
    <source>
        <dbReference type="SAM" id="Phobius"/>
    </source>
</evidence>
<feature type="transmembrane region" description="Helical" evidence="1">
    <location>
        <begin position="210"/>
        <end position="228"/>
    </location>
</feature>
<dbReference type="Proteomes" id="UP000061809">
    <property type="component" value="Chromosome"/>
</dbReference>
<feature type="transmembrane region" description="Helical" evidence="1">
    <location>
        <begin position="303"/>
        <end position="323"/>
    </location>
</feature>
<name>A0A0P0GJK0_9BACE</name>
<keyword evidence="1" id="KW-0812">Transmembrane</keyword>
<reference evidence="2 3" key="1">
    <citation type="journal article" date="2015" name="Science">
        <title>Genetic determinants of in vivo fitness and diet responsiveness in multiple human gut Bacteroides.</title>
        <authorList>
            <person name="Wu M."/>
            <person name="McNulty N.P."/>
            <person name="Rodionov D.A."/>
            <person name="Khoroshkin M.S."/>
            <person name="Griffin N.W."/>
            <person name="Cheng J."/>
            <person name="Latreille P."/>
            <person name="Kerstetter R.A."/>
            <person name="Terrapon N."/>
            <person name="Henrissat B."/>
            <person name="Osterman A.L."/>
            <person name="Gordon J.I."/>
        </authorList>
    </citation>
    <scope>NUCLEOTIDE SEQUENCE [LARGE SCALE GENOMIC DNA]</scope>
    <source>
        <strain evidence="2 3">WH2</strain>
    </source>
</reference>